<dbReference type="AlphaFoldDB" id="A0A382VII4"/>
<accession>A0A382VII4</accession>
<proteinExistence type="predicted"/>
<dbReference type="GO" id="GO:0004611">
    <property type="term" value="F:phosphoenolpyruvate carboxykinase activity"/>
    <property type="evidence" value="ECO:0007669"/>
    <property type="project" value="InterPro"/>
</dbReference>
<dbReference type="EMBL" id="UINC01152212">
    <property type="protein sequence ID" value="SVD46274.1"/>
    <property type="molecule type" value="Genomic_DNA"/>
</dbReference>
<dbReference type="GO" id="GO:0017076">
    <property type="term" value="F:purine nucleotide binding"/>
    <property type="evidence" value="ECO:0007669"/>
    <property type="project" value="InterPro"/>
</dbReference>
<gene>
    <name evidence="2" type="ORF">METZ01_LOCUS399128</name>
</gene>
<feature type="domain" description="Phosphoenolpyruvate carboxykinase GTP-utilising N-terminal" evidence="1">
    <location>
        <begin position="10"/>
        <end position="52"/>
    </location>
</feature>
<dbReference type="InterPro" id="IPR008210">
    <property type="entry name" value="PEP_carboxykinase_N"/>
</dbReference>
<dbReference type="Gene3D" id="3.40.449.10">
    <property type="entry name" value="Phosphoenolpyruvate Carboxykinase, domain 1"/>
    <property type="match status" value="1"/>
</dbReference>
<feature type="non-terminal residue" evidence="2">
    <location>
        <position position="54"/>
    </location>
</feature>
<sequence>MTTKNAALQQWIDEVASMTKPDKIHWCDGSKKEYEVLVDQLLATGELLELNKAT</sequence>
<protein>
    <recommendedName>
        <fullName evidence="1">Phosphoenolpyruvate carboxykinase GTP-utilising N-terminal domain-containing protein</fullName>
    </recommendedName>
</protein>
<dbReference type="GO" id="GO:0006094">
    <property type="term" value="P:gluconeogenesis"/>
    <property type="evidence" value="ECO:0007669"/>
    <property type="project" value="InterPro"/>
</dbReference>
<name>A0A382VII4_9ZZZZ</name>
<evidence type="ECO:0000313" key="2">
    <source>
        <dbReference type="EMBL" id="SVD46274.1"/>
    </source>
</evidence>
<reference evidence="2" key="1">
    <citation type="submission" date="2018-05" db="EMBL/GenBank/DDBJ databases">
        <authorList>
            <person name="Lanie J.A."/>
            <person name="Ng W.-L."/>
            <person name="Kazmierczak K.M."/>
            <person name="Andrzejewski T.M."/>
            <person name="Davidsen T.M."/>
            <person name="Wayne K.J."/>
            <person name="Tettelin H."/>
            <person name="Glass J.I."/>
            <person name="Rusch D."/>
            <person name="Podicherti R."/>
            <person name="Tsui H.-C.T."/>
            <person name="Winkler M.E."/>
        </authorList>
    </citation>
    <scope>NUCLEOTIDE SEQUENCE</scope>
</reference>
<dbReference type="SUPFAM" id="SSF68923">
    <property type="entry name" value="PEP carboxykinase N-terminal domain"/>
    <property type="match status" value="1"/>
</dbReference>
<dbReference type="InterPro" id="IPR035078">
    <property type="entry name" value="PEP_carboxykinase_GTP_N"/>
</dbReference>
<evidence type="ECO:0000259" key="1">
    <source>
        <dbReference type="Pfam" id="PF17297"/>
    </source>
</evidence>
<organism evidence="2">
    <name type="scientific">marine metagenome</name>
    <dbReference type="NCBI Taxonomy" id="408172"/>
    <lineage>
        <taxon>unclassified sequences</taxon>
        <taxon>metagenomes</taxon>
        <taxon>ecological metagenomes</taxon>
    </lineage>
</organism>
<dbReference type="Pfam" id="PF17297">
    <property type="entry name" value="PEPCK_N"/>
    <property type="match status" value="1"/>
</dbReference>